<dbReference type="PROSITE" id="PS50893">
    <property type="entry name" value="ABC_TRANSPORTER_2"/>
    <property type="match status" value="1"/>
</dbReference>
<dbReference type="PROSITE" id="PS00211">
    <property type="entry name" value="ABC_TRANSPORTER_1"/>
    <property type="match status" value="1"/>
</dbReference>
<evidence type="ECO:0000256" key="1">
    <source>
        <dbReference type="ARBA" id="ARBA00022741"/>
    </source>
</evidence>
<sequence length="222" mass="23962">MLKLESDRFSLRARGKPLLQFEDASYLVTPPLWLSGASGSGKSLLCRAFAGLLPLTITCDGHAAIFSARDQPEGEWQRPRIVYIPQSPASALPTAIRCIDLFNRVSAWSGRDAIPARARDVFGSLGLDADSLVGLQAHQLSGGMAQRFAIALAIAARPEVLILDEPTVGLDPKSRSAVLSTLNAPVLRRIPLLIVSHDQAIEAFCADRLTVVRDGSRVDLVR</sequence>
<dbReference type="InterPro" id="IPR015854">
    <property type="entry name" value="ABC_transpr_LolD-like"/>
</dbReference>
<reference evidence="4" key="2">
    <citation type="submission" date="2020-09" db="EMBL/GenBank/DDBJ databases">
        <authorList>
            <person name="Sun Q."/>
            <person name="Kim S."/>
        </authorList>
    </citation>
    <scope>NUCLEOTIDE SEQUENCE</scope>
    <source>
        <strain evidence="4">KCTC 42651</strain>
    </source>
</reference>
<dbReference type="Pfam" id="PF00005">
    <property type="entry name" value="ABC_tran"/>
    <property type="match status" value="1"/>
</dbReference>
<keyword evidence="5" id="KW-1185">Reference proteome</keyword>
<reference evidence="4" key="1">
    <citation type="journal article" date="2014" name="Int. J. Syst. Evol. Microbiol.">
        <title>Complete genome sequence of Corynebacterium casei LMG S-19264T (=DSM 44701T), isolated from a smear-ripened cheese.</title>
        <authorList>
            <consortium name="US DOE Joint Genome Institute (JGI-PGF)"/>
            <person name="Walter F."/>
            <person name="Albersmeier A."/>
            <person name="Kalinowski J."/>
            <person name="Ruckert C."/>
        </authorList>
    </citation>
    <scope>NUCLEOTIDE SEQUENCE</scope>
    <source>
        <strain evidence="4">KCTC 42651</strain>
    </source>
</reference>
<evidence type="ECO:0000313" key="5">
    <source>
        <dbReference type="Proteomes" id="UP000630353"/>
    </source>
</evidence>
<dbReference type="PANTHER" id="PTHR24220">
    <property type="entry name" value="IMPORT ATP-BINDING PROTEIN"/>
    <property type="match status" value="1"/>
</dbReference>
<comment type="caution">
    <text evidence="4">The sequence shown here is derived from an EMBL/GenBank/DDBJ whole genome shotgun (WGS) entry which is preliminary data.</text>
</comment>
<dbReference type="AlphaFoldDB" id="A0A918XV16"/>
<dbReference type="EMBL" id="BMZS01000010">
    <property type="protein sequence ID" value="GHD58482.1"/>
    <property type="molecule type" value="Genomic_DNA"/>
</dbReference>
<dbReference type="InterPro" id="IPR027417">
    <property type="entry name" value="P-loop_NTPase"/>
</dbReference>
<evidence type="ECO:0000259" key="3">
    <source>
        <dbReference type="PROSITE" id="PS50893"/>
    </source>
</evidence>
<proteinExistence type="predicted"/>
<keyword evidence="2" id="KW-0067">ATP-binding</keyword>
<dbReference type="InterPro" id="IPR003593">
    <property type="entry name" value="AAA+_ATPase"/>
</dbReference>
<feature type="domain" description="ABC transporter" evidence="3">
    <location>
        <begin position="2"/>
        <end position="221"/>
    </location>
</feature>
<dbReference type="PANTHER" id="PTHR24220:SF684">
    <property type="entry name" value="FE(3+) IONS IMPORT ATP-BINDING PROTEIN FBPC"/>
    <property type="match status" value="1"/>
</dbReference>
<dbReference type="RefSeq" id="WP_189993200.1">
    <property type="nucleotide sequence ID" value="NZ_BMZS01000010.1"/>
</dbReference>
<dbReference type="InterPro" id="IPR017871">
    <property type="entry name" value="ABC_transporter-like_CS"/>
</dbReference>
<dbReference type="GO" id="GO:0016887">
    <property type="term" value="F:ATP hydrolysis activity"/>
    <property type="evidence" value="ECO:0007669"/>
    <property type="project" value="InterPro"/>
</dbReference>
<dbReference type="GO" id="GO:0005886">
    <property type="term" value="C:plasma membrane"/>
    <property type="evidence" value="ECO:0007669"/>
    <property type="project" value="TreeGrafter"/>
</dbReference>
<dbReference type="SUPFAM" id="SSF52540">
    <property type="entry name" value="P-loop containing nucleoside triphosphate hydrolases"/>
    <property type="match status" value="1"/>
</dbReference>
<protein>
    <recommendedName>
        <fullName evidence="3">ABC transporter domain-containing protein</fullName>
    </recommendedName>
</protein>
<gene>
    <name evidence="4" type="ORF">GCM10017083_41510</name>
</gene>
<name>A0A918XV16_9PROT</name>
<organism evidence="4 5">
    <name type="scientific">Thalassobaculum fulvum</name>
    <dbReference type="NCBI Taxonomy" id="1633335"/>
    <lineage>
        <taxon>Bacteria</taxon>
        <taxon>Pseudomonadati</taxon>
        <taxon>Pseudomonadota</taxon>
        <taxon>Alphaproteobacteria</taxon>
        <taxon>Rhodospirillales</taxon>
        <taxon>Thalassobaculaceae</taxon>
        <taxon>Thalassobaculum</taxon>
    </lineage>
</organism>
<dbReference type="GO" id="GO:0022857">
    <property type="term" value="F:transmembrane transporter activity"/>
    <property type="evidence" value="ECO:0007669"/>
    <property type="project" value="TreeGrafter"/>
</dbReference>
<dbReference type="InterPro" id="IPR003439">
    <property type="entry name" value="ABC_transporter-like_ATP-bd"/>
</dbReference>
<dbReference type="GO" id="GO:0005524">
    <property type="term" value="F:ATP binding"/>
    <property type="evidence" value="ECO:0007669"/>
    <property type="project" value="UniProtKB-KW"/>
</dbReference>
<keyword evidence="1" id="KW-0547">Nucleotide-binding</keyword>
<evidence type="ECO:0000313" key="4">
    <source>
        <dbReference type="EMBL" id="GHD58482.1"/>
    </source>
</evidence>
<evidence type="ECO:0000256" key="2">
    <source>
        <dbReference type="ARBA" id="ARBA00022840"/>
    </source>
</evidence>
<accession>A0A918XV16</accession>
<dbReference type="Proteomes" id="UP000630353">
    <property type="component" value="Unassembled WGS sequence"/>
</dbReference>
<dbReference type="Gene3D" id="3.40.50.300">
    <property type="entry name" value="P-loop containing nucleotide triphosphate hydrolases"/>
    <property type="match status" value="1"/>
</dbReference>
<dbReference type="SMART" id="SM00382">
    <property type="entry name" value="AAA"/>
    <property type="match status" value="1"/>
</dbReference>